<dbReference type="GO" id="GO:0006367">
    <property type="term" value="P:transcription initiation at RNA polymerase II promoter"/>
    <property type="evidence" value="ECO:0007669"/>
    <property type="project" value="TreeGrafter"/>
</dbReference>
<evidence type="ECO:0000256" key="3">
    <source>
        <dbReference type="ARBA" id="ARBA00023015"/>
    </source>
</evidence>
<keyword evidence="5" id="KW-0539">Nucleus</keyword>
<dbReference type="SUPFAM" id="SSF158553">
    <property type="entry name" value="TAFH domain-like"/>
    <property type="match status" value="1"/>
</dbReference>
<keyword evidence="6" id="KW-0175">Coiled coil</keyword>
<evidence type="ECO:0000256" key="1">
    <source>
        <dbReference type="ARBA" id="ARBA00004123"/>
    </source>
</evidence>
<dbReference type="AlphaFoldDB" id="A0AAN8ZZV0"/>
<dbReference type="PANTHER" id="PTHR15138">
    <property type="entry name" value="TRANSCRIPTION INITIATION FACTOR TFIID SUBUNIT 4"/>
    <property type="match status" value="1"/>
</dbReference>
<feature type="coiled-coil region" evidence="6">
    <location>
        <begin position="818"/>
        <end position="845"/>
    </location>
</feature>
<dbReference type="PANTHER" id="PTHR15138:SF14">
    <property type="entry name" value="TRANSCRIPTION INITIATION FACTOR TFIID SUBUNIT 4"/>
    <property type="match status" value="1"/>
</dbReference>
<dbReference type="Pfam" id="PF05236">
    <property type="entry name" value="TAF4"/>
    <property type="match status" value="1"/>
</dbReference>
<keyword evidence="3" id="KW-0805">Transcription regulation</keyword>
<evidence type="ECO:0000259" key="7">
    <source>
        <dbReference type="PROSITE" id="PS51119"/>
    </source>
</evidence>
<dbReference type="SMART" id="SM00549">
    <property type="entry name" value="TAFH"/>
    <property type="match status" value="1"/>
</dbReference>
<gene>
    <name evidence="8" type="primary">Taf4</name>
    <name evidence="8" type="ORF">SK128_013162</name>
</gene>
<dbReference type="PROSITE" id="PS51119">
    <property type="entry name" value="TAFH"/>
    <property type="match status" value="1"/>
</dbReference>
<dbReference type="EMBL" id="JAXCGZ010011404">
    <property type="protein sequence ID" value="KAK7074946.1"/>
    <property type="molecule type" value="Genomic_DNA"/>
</dbReference>
<dbReference type="Pfam" id="PF07531">
    <property type="entry name" value="TAFH"/>
    <property type="match status" value="1"/>
</dbReference>
<comment type="similarity">
    <text evidence="2">Belongs to the TAF4 family.</text>
</comment>
<proteinExistence type="inferred from homology"/>
<dbReference type="InterPro" id="IPR045144">
    <property type="entry name" value="TAF4"/>
</dbReference>
<name>A0AAN8ZZV0_HALRR</name>
<dbReference type="GO" id="GO:0003677">
    <property type="term" value="F:DNA binding"/>
    <property type="evidence" value="ECO:0007669"/>
    <property type="project" value="TreeGrafter"/>
</dbReference>
<evidence type="ECO:0000313" key="8">
    <source>
        <dbReference type="EMBL" id="KAK7074946.1"/>
    </source>
</evidence>
<evidence type="ECO:0000313" key="9">
    <source>
        <dbReference type="Proteomes" id="UP001381693"/>
    </source>
</evidence>
<keyword evidence="4" id="KW-0804">Transcription</keyword>
<dbReference type="FunFam" id="1.10.20.10:FF:000015">
    <property type="entry name" value="Transcription initiation factor TFIID subunit 4B"/>
    <property type="match status" value="1"/>
</dbReference>
<dbReference type="InterPro" id="IPR003894">
    <property type="entry name" value="TAFH_NHR1"/>
</dbReference>
<dbReference type="SUPFAM" id="SSF47113">
    <property type="entry name" value="Histone-fold"/>
    <property type="match status" value="1"/>
</dbReference>
<evidence type="ECO:0000256" key="6">
    <source>
        <dbReference type="SAM" id="Coils"/>
    </source>
</evidence>
<dbReference type="Proteomes" id="UP001381693">
    <property type="component" value="Unassembled WGS sequence"/>
</dbReference>
<evidence type="ECO:0000256" key="4">
    <source>
        <dbReference type="ARBA" id="ARBA00023163"/>
    </source>
</evidence>
<dbReference type="Gene3D" id="1.10.20.10">
    <property type="entry name" value="Histone, subunit A"/>
    <property type="match status" value="1"/>
</dbReference>
<comment type="caution">
    <text evidence="8">The sequence shown here is derived from an EMBL/GenBank/DDBJ whole genome shotgun (WGS) entry which is preliminary data.</text>
</comment>
<organism evidence="8 9">
    <name type="scientific">Halocaridina rubra</name>
    <name type="common">Hawaiian red shrimp</name>
    <dbReference type="NCBI Taxonomy" id="373956"/>
    <lineage>
        <taxon>Eukaryota</taxon>
        <taxon>Metazoa</taxon>
        <taxon>Ecdysozoa</taxon>
        <taxon>Arthropoda</taxon>
        <taxon>Crustacea</taxon>
        <taxon>Multicrustacea</taxon>
        <taxon>Malacostraca</taxon>
        <taxon>Eumalacostraca</taxon>
        <taxon>Eucarida</taxon>
        <taxon>Decapoda</taxon>
        <taxon>Pleocyemata</taxon>
        <taxon>Caridea</taxon>
        <taxon>Atyoidea</taxon>
        <taxon>Atyidae</taxon>
        <taxon>Halocaridina</taxon>
    </lineage>
</organism>
<comment type="subcellular location">
    <subcellularLocation>
        <location evidence="1">Nucleus</location>
    </subcellularLocation>
</comment>
<dbReference type="InterPro" id="IPR007900">
    <property type="entry name" value="TAF4_C"/>
</dbReference>
<accession>A0AAN8ZZV0</accession>
<evidence type="ECO:0000256" key="2">
    <source>
        <dbReference type="ARBA" id="ARBA00006178"/>
    </source>
</evidence>
<evidence type="ECO:0000256" key="5">
    <source>
        <dbReference type="ARBA" id="ARBA00023242"/>
    </source>
</evidence>
<dbReference type="GO" id="GO:0046982">
    <property type="term" value="F:protein heterodimerization activity"/>
    <property type="evidence" value="ECO:0007669"/>
    <property type="project" value="InterPro"/>
</dbReference>
<feature type="domain" description="TAFH" evidence="7">
    <location>
        <begin position="473"/>
        <end position="569"/>
    </location>
</feature>
<reference evidence="8 9" key="1">
    <citation type="submission" date="2023-11" db="EMBL/GenBank/DDBJ databases">
        <title>Halocaridina rubra genome assembly.</title>
        <authorList>
            <person name="Smith C."/>
        </authorList>
    </citation>
    <scope>NUCLEOTIDE SEQUENCE [LARGE SCALE GENOMIC DNA]</scope>
    <source>
        <strain evidence="8">EP-1</strain>
        <tissue evidence="8">Whole</tissue>
    </source>
</reference>
<dbReference type="CDD" id="cd08045">
    <property type="entry name" value="HFD_TAF4"/>
    <property type="match status" value="1"/>
</dbReference>
<dbReference type="GO" id="GO:0005669">
    <property type="term" value="C:transcription factor TFIID complex"/>
    <property type="evidence" value="ECO:0007669"/>
    <property type="project" value="InterPro"/>
</dbReference>
<sequence>MCACAGQFVCWAGAAKMATSNSLDEVLCSNPETAAVAVTPVVALDESAIRGPAKAFLKDSNNAGIVATEVPLEVKSTKTLPSSATPKGLLLRVPANKRVCGGVGALETLSSTPPVEGGPPAGVPAAGIPTAGVLGVTSVNALPLGVPSVRPGHNTLIINNSSGVGVSPSPMTGGQGATVNGGVPLGGSVKGLSKVLGSATAAGAAAAAATGVGGGQAPTAVIMSKPGTVTAVPSTATPGNVTALPQGMQIINMRPGTIKTTQGTTTLGPRMILSQAQVIPGVRQGQPGQLTLGTLQGLPPGAQGHLLVKTENGQLQLLRVNTAAAPPGQIATTVTTTSLQQAPNATYRFQQPQGGTVAVRSVMVSSASAPRPNTIILQSQASNEMNARGSFQPHRFPSIQNTAVLSTATTTTSVATATQAATTVAATSIPTAAIGTTIAGTIIAPTTLATTTATSQSPQPVAAAAAAGQTITAESAKTKCKNFLATLLKLANDQRAPVARNVRNLIQGLIDGRVEPEAFTEELQKDLNSSPQPCLVPFLKKTLPYLRVSLAKGELSIDGVRPPSISTVPPVTGVTTVIPTMTITRPAAPPTSGTAVRMVPPVAATATAVVHRPVTAAPTPTPARVVTQQVQQVRVQGGKAVVTTVRQNTTTPTTTAAPTTTTTTTTPTATKAFTANKAIPAKDKEKSSSKDKVFTYSSSYSSSGVTDDDINDVAAMGGVNLGEESQRILDSTGFVGTQIRSCKDEHFLLNSPLTQRIRQICTKFGLDEPPKDVVALVSHATQERLKTIVEKLAVISEHRLDIIKSDGRYEIQQDVKGQLRFLEELDKLEKKRKDEQEREILLRAAKSRSKSEDPEQAKLKAKAKEMQRVEMEEMRQRDANRTALNALQGPKKKPKLDLSAEDGATFSGTFTQKSMPLRPRIKRVNMRDLMFLMEQEKELNKSLLLYRSYLK</sequence>
<keyword evidence="9" id="KW-1185">Reference proteome</keyword>
<dbReference type="Gene3D" id="1.20.120.1110">
    <property type="entry name" value="TAFH/NHR1 domain"/>
    <property type="match status" value="1"/>
</dbReference>
<dbReference type="GO" id="GO:0016251">
    <property type="term" value="F:RNA polymerase II general transcription initiation factor activity"/>
    <property type="evidence" value="ECO:0007669"/>
    <property type="project" value="TreeGrafter"/>
</dbReference>
<protein>
    <submittedName>
        <fullName evidence="8">Transcription initiation factor TFIID subunit 4</fullName>
    </submittedName>
</protein>
<dbReference type="InterPro" id="IPR037249">
    <property type="entry name" value="TAFH/NHR1_dom_sf"/>
</dbReference>
<dbReference type="InterPro" id="IPR009072">
    <property type="entry name" value="Histone-fold"/>
</dbReference>